<dbReference type="AlphaFoldDB" id="A0A383CKL3"/>
<organism evidence="1">
    <name type="scientific">marine metagenome</name>
    <dbReference type="NCBI Taxonomy" id="408172"/>
    <lineage>
        <taxon>unclassified sequences</taxon>
        <taxon>metagenomes</taxon>
        <taxon>ecological metagenomes</taxon>
    </lineage>
</organism>
<reference evidence="1" key="1">
    <citation type="submission" date="2018-05" db="EMBL/GenBank/DDBJ databases">
        <authorList>
            <person name="Lanie J.A."/>
            <person name="Ng W.-L."/>
            <person name="Kazmierczak K.M."/>
            <person name="Andrzejewski T.M."/>
            <person name="Davidsen T.M."/>
            <person name="Wayne K.J."/>
            <person name="Tettelin H."/>
            <person name="Glass J.I."/>
            <person name="Rusch D."/>
            <person name="Podicherti R."/>
            <person name="Tsui H.-C.T."/>
            <person name="Winkler M.E."/>
        </authorList>
    </citation>
    <scope>NUCLEOTIDE SEQUENCE</scope>
</reference>
<evidence type="ECO:0008006" key="2">
    <source>
        <dbReference type="Google" id="ProtNLM"/>
    </source>
</evidence>
<dbReference type="InterPro" id="IPR008557">
    <property type="entry name" value="PhoX"/>
</dbReference>
<dbReference type="PANTHER" id="PTHR35399:SF4">
    <property type="entry name" value="MEMBRANE PROTEIN"/>
    <property type="match status" value="1"/>
</dbReference>
<feature type="non-terminal residue" evidence="1">
    <location>
        <position position="158"/>
    </location>
</feature>
<gene>
    <name evidence="1" type="ORF">METZ01_LOCUS485149</name>
</gene>
<proteinExistence type="predicted"/>
<dbReference type="PANTHER" id="PTHR35399">
    <property type="entry name" value="SLR8030 PROTEIN"/>
    <property type="match status" value="1"/>
</dbReference>
<name>A0A383CKL3_9ZZZZ</name>
<sequence length="158" mass="17026">VTSGVAVLAGGSVLTWLYRRNPPWDGPYDLIPDPKGILDLPRGFSYHAVERSGELMPDGHQMPPLPDGMGCFSASDGTWVLMRNHEIHTGLPADSSLAYDGKRGGGVSRVVVDPHSGQRLASNMVLTGTSRNCAGGVTPRGWLRCEEIDEPDHGYVFL</sequence>
<evidence type="ECO:0000313" key="1">
    <source>
        <dbReference type="EMBL" id="SVE32295.1"/>
    </source>
</evidence>
<dbReference type="Pfam" id="PF05787">
    <property type="entry name" value="PhoX"/>
    <property type="match status" value="1"/>
</dbReference>
<protein>
    <recommendedName>
        <fullName evidence="2">DUF839 domain-containing protein</fullName>
    </recommendedName>
</protein>
<dbReference type="EMBL" id="UINC01209323">
    <property type="protein sequence ID" value="SVE32295.1"/>
    <property type="molecule type" value="Genomic_DNA"/>
</dbReference>
<accession>A0A383CKL3</accession>
<feature type="non-terminal residue" evidence="1">
    <location>
        <position position="1"/>
    </location>
</feature>